<accession>A0A1F7UMM6</accession>
<evidence type="ECO:0000256" key="2">
    <source>
        <dbReference type="SAM" id="Phobius"/>
    </source>
</evidence>
<dbReference type="SUPFAM" id="SSF49478">
    <property type="entry name" value="Cna protein B-type domain"/>
    <property type="match status" value="1"/>
</dbReference>
<evidence type="ECO:0000313" key="3">
    <source>
        <dbReference type="EMBL" id="OGL79509.1"/>
    </source>
</evidence>
<keyword evidence="2" id="KW-0472">Membrane</keyword>
<comment type="caution">
    <text evidence="3">The sequence shown here is derived from an EMBL/GenBank/DDBJ whole genome shotgun (WGS) entry which is preliminary data.</text>
</comment>
<gene>
    <name evidence="3" type="ORF">A3E39_00105</name>
</gene>
<dbReference type="Gene3D" id="2.60.40.1120">
    <property type="entry name" value="Carboxypeptidase-like, regulatory domain"/>
    <property type="match status" value="1"/>
</dbReference>
<dbReference type="AlphaFoldDB" id="A0A1F7UMM6"/>
<evidence type="ECO:0000313" key="4">
    <source>
        <dbReference type="Proteomes" id="UP000176603"/>
    </source>
</evidence>
<proteinExistence type="predicted"/>
<evidence type="ECO:0000256" key="1">
    <source>
        <dbReference type="SAM" id="MobiDB-lite"/>
    </source>
</evidence>
<reference evidence="3 4" key="1">
    <citation type="journal article" date="2016" name="Nat. Commun.">
        <title>Thousands of microbial genomes shed light on interconnected biogeochemical processes in an aquifer system.</title>
        <authorList>
            <person name="Anantharaman K."/>
            <person name="Brown C.T."/>
            <person name="Hug L.A."/>
            <person name="Sharon I."/>
            <person name="Castelle C.J."/>
            <person name="Probst A.J."/>
            <person name="Thomas B.C."/>
            <person name="Singh A."/>
            <person name="Wilkins M.J."/>
            <person name="Karaoz U."/>
            <person name="Brodie E.L."/>
            <person name="Williams K.H."/>
            <person name="Hubbard S.S."/>
            <person name="Banfield J.F."/>
        </authorList>
    </citation>
    <scope>NUCLEOTIDE SEQUENCE [LARGE SCALE GENOMIC DNA]</scope>
</reference>
<dbReference type="STRING" id="1802399.A3E39_00105"/>
<feature type="region of interest" description="Disordered" evidence="1">
    <location>
        <begin position="288"/>
        <end position="310"/>
    </location>
</feature>
<organism evidence="3 4">
    <name type="scientific">Candidatus Uhrbacteria bacterium RIFCSPHIGHO2_12_FULL_60_25</name>
    <dbReference type="NCBI Taxonomy" id="1802399"/>
    <lineage>
        <taxon>Bacteria</taxon>
        <taxon>Candidatus Uhriibacteriota</taxon>
    </lineage>
</organism>
<dbReference type="EMBL" id="MGEH01000007">
    <property type="protein sequence ID" value="OGL79509.1"/>
    <property type="molecule type" value="Genomic_DNA"/>
</dbReference>
<name>A0A1F7UMM6_9BACT</name>
<sequence length="310" mass="34273">MVIGLWYLVHIIFGLVLLGLLHLTRPAYLAFTRGRKGYGVVFNSVTGIPESLVSIRLVLPGQFGTPVSTAVSDKHGRYRLTAKPGEYIVQVVKTGFAFPSEYLKTHSSVYDNILPVSRIIVKDHGIITKNIPVDPVGGGRAKLFSWRLHLNKNVQAGLGAVGPITLWVYPYLSKSVIAWVLYLLYVSAIGYRLFTFKPGQPAFGTIRDAETGELARNAVVRIFNAKANKLLETQITSERGRFAFVVHPGAYYVTIQKPGYKTTRINFPKIAQDAMSLVKDVRLKYAKEKPGEGPVGQTTEAPTEGMYQGF</sequence>
<dbReference type="Proteomes" id="UP000176603">
    <property type="component" value="Unassembled WGS sequence"/>
</dbReference>
<feature type="transmembrane region" description="Helical" evidence="2">
    <location>
        <begin position="6"/>
        <end position="23"/>
    </location>
</feature>
<keyword evidence="2" id="KW-1133">Transmembrane helix</keyword>
<keyword evidence="2" id="KW-0812">Transmembrane</keyword>
<dbReference type="InterPro" id="IPR008969">
    <property type="entry name" value="CarboxyPept-like_regulatory"/>
</dbReference>
<protein>
    <recommendedName>
        <fullName evidence="5">Carboxypeptidase regulatory-like domain-containing protein</fullName>
    </recommendedName>
</protein>
<dbReference type="SUPFAM" id="SSF49464">
    <property type="entry name" value="Carboxypeptidase regulatory domain-like"/>
    <property type="match status" value="1"/>
</dbReference>
<dbReference type="Pfam" id="PF13620">
    <property type="entry name" value="CarboxypepD_reg"/>
    <property type="match status" value="1"/>
</dbReference>
<evidence type="ECO:0008006" key="5">
    <source>
        <dbReference type="Google" id="ProtNLM"/>
    </source>
</evidence>